<proteinExistence type="predicted"/>
<dbReference type="AlphaFoldDB" id="A0AA39P6A7"/>
<feature type="region of interest" description="Disordered" evidence="1">
    <location>
        <begin position="276"/>
        <end position="300"/>
    </location>
</feature>
<comment type="caution">
    <text evidence="2">The sequence shown here is derived from an EMBL/GenBank/DDBJ whole genome shotgun (WGS) entry which is preliminary data.</text>
</comment>
<feature type="compositionally biased region" description="Polar residues" evidence="1">
    <location>
        <begin position="146"/>
        <end position="161"/>
    </location>
</feature>
<organism evidence="2 3">
    <name type="scientific">Armillaria novae-zelandiae</name>
    <dbReference type="NCBI Taxonomy" id="153914"/>
    <lineage>
        <taxon>Eukaryota</taxon>
        <taxon>Fungi</taxon>
        <taxon>Dikarya</taxon>
        <taxon>Basidiomycota</taxon>
        <taxon>Agaricomycotina</taxon>
        <taxon>Agaricomycetes</taxon>
        <taxon>Agaricomycetidae</taxon>
        <taxon>Agaricales</taxon>
        <taxon>Marasmiineae</taxon>
        <taxon>Physalacriaceae</taxon>
        <taxon>Armillaria</taxon>
    </lineage>
</organism>
<evidence type="ECO:0000313" key="3">
    <source>
        <dbReference type="Proteomes" id="UP001175227"/>
    </source>
</evidence>
<feature type="compositionally biased region" description="Polar residues" evidence="1">
    <location>
        <begin position="7"/>
        <end position="37"/>
    </location>
</feature>
<dbReference type="Proteomes" id="UP001175227">
    <property type="component" value="Unassembled WGS sequence"/>
</dbReference>
<feature type="compositionally biased region" description="Low complexity" evidence="1">
    <location>
        <begin position="287"/>
        <end position="296"/>
    </location>
</feature>
<feature type="region of interest" description="Disordered" evidence="1">
    <location>
        <begin position="425"/>
        <end position="455"/>
    </location>
</feature>
<keyword evidence="3" id="KW-1185">Reference proteome</keyword>
<feature type="region of interest" description="Disordered" evidence="1">
    <location>
        <begin position="189"/>
        <end position="236"/>
    </location>
</feature>
<evidence type="ECO:0000256" key="1">
    <source>
        <dbReference type="SAM" id="MobiDB-lite"/>
    </source>
</evidence>
<reference evidence="2" key="1">
    <citation type="submission" date="2023-06" db="EMBL/GenBank/DDBJ databases">
        <authorList>
            <consortium name="Lawrence Berkeley National Laboratory"/>
            <person name="Ahrendt S."/>
            <person name="Sahu N."/>
            <person name="Indic B."/>
            <person name="Wong-Bajracharya J."/>
            <person name="Merenyi Z."/>
            <person name="Ke H.-M."/>
            <person name="Monk M."/>
            <person name="Kocsube S."/>
            <person name="Drula E."/>
            <person name="Lipzen A."/>
            <person name="Balint B."/>
            <person name="Henrissat B."/>
            <person name="Andreopoulos B."/>
            <person name="Martin F.M."/>
            <person name="Harder C.B."/>
            <person name="Rigling D."/>
            <person name="Ford K.L."/>
            <person name="Foster G.D."/>
            <person name="Pangilinan J."/>
            <person name="Papanicolaou A."/>
            <person name="Barry K."/>
            <person name="LaButti K."/>
            <person name="Viragh M."/>
            <person name="Koriabine M."/>
            <person name="Yan M."/>
            <person name="Riley R."/>
            <person name="Champramary S."/>
            <person name="Plett K.L."/>
            <person name="Tsai I.J."/>
            <person name="Slot J."/>
            <person name="Sipos G."/>
            <person name="Plett J."/>
            <person name="Nagy L.G."/>
            <person name="Grigoriev I.V."/>
        </authorList>
    </citation>
    <scope>NUCLEOTIDE SEQUENCE</scope>
    <source>
        <strain evidence="2">ICMP 16352</strain>
    </source>
</reference>
<accession>A0AA39P6A7</accession>
<protein>
    <recommendedName>
        <fullName evidence="4">Inner centromere protein ARK-binding domain-containing protein</fullName>
    </recommendedName>
</protein>
<name>A0AA39P6A7_9AGAR</name>
<sequence length="455" mass="48984">MFHRLNPTGNQLSLSSARKGTDQDVSPSEASQQQSAVSRFPSLPAPVPLHKSMRGMEQQLPAMNPITPGAALDGKRTSWLKKAREAKALDVGGRKPSNVPLTDAGIHNTLKRKSTRGTKFAKSIETDIAPLRLRKDSLDDDVSENIMPTQSSEDPSLSTTGKSEDMLGQFKKTIEGFRTRAEARAAAEARVVEKNTQQEDDTQGLGPVATTKEPSHLDIQGSLTPTPVETGPSVIEPTTSTRTVERLSISELVATSEKSAVLKEKIHASVFQPPSATTISSHTVHDSSGAPSSSISTTNRPLPVFSKAQPVFRPPSPKPVFKAGPSGVKSTAFSTPASMSLGLAPRLPVATRPSQVLPGYLQPKIPNMTMLSTPPFQKHVEVLDEDDSWPMDEKLAEGVEWTFGIPFDREDSLTWSSAPTQSQKLEQLDHVSEEVPAPAVPDDTQDLPTSERGSA</sequence>
<evidence type="ECO:0008006" key="4">
    <source>
        <dbReference type="Google" id="ProtNLM"/>
    </source>
</evidence>
<dbReference type="EMBL" id="JAUEPR010000014">
    <property type="protein sequence ID" value="KAK0478366.1"/>
    <property type="molecule type" value="Genomic_DNA"/>
</dbReference>
<gene>
    <name evidence="2" type="ORF">IW261DRAFT_1608608</name>
</gene>
<feature type="compositionally biased region" description="Polar residues" evidence="1">
    <location>
        <begin position="446"/>
        <end position="455"/>
    </location>
</feature>
<evidence type="ECO:0000313" key="2">
    <source>
        <dbReference type="EMBL" id="KAK0478366.1"/>
    </source>
</evidence>
<feature type="region of interest" description="Disordered" evidence="1">
    <location>
        <begin position="1"/>
        <end position="56"/>
    </location>
</feature>
<feature type="region of interest" description="Disordered" evidence="1">
    <location>
        <begin position="139"/>
        <end position="163"/>
    </location>
</feature>